<evidence type="ECO:0000313" key="3">
    <source>
        <dbReference type="EMBL" id="CAD2218996.1"/>
    </source>
</evidence>
<gene>
    <name evidence="3" type="ORF">ADEAN_000648900</name>
</gene>
<dbReference type="Pfam" id="PF15072">
    <property type="entry name" value="HROB"/>
    <property type="match status" value="1"/>
</dbReference>
<evidence type="ECO:0000313" key="4">
    <source>
        <dbReference type="Proteomes" id="UP000515908"/>
    </source>
</evidence>
<dbReference type="InterPro" id="IPR058570">
    <property type="entry name" value="HROB_OB"/>
</dbReference>
<dbReference type="AlphaFoldDB" id="A0A7G2CGW8"/>
<dbReference type="GO" id="GO:0000725">
    <property type="term" value="P:recombinational repair"/>
    <property type="evidence" value="ECO:0007669"/>
    <property type="project" value="InterPro"/>
</dbReference>
<feature type="region of interest" description="Disordered" evidence="1">
    <location>
        <begin position="66"/>
        <end position="86"/>
    </location>
</feature>
<organism evidence="3 4">
    <name type="scientific">Angomonas deanei</name>
    <dbReference type="NCBI Taxonomy" id="59799"/>
    <lineage>
        <taxon>Eukaryota</taxon>
        <taxon>Discoba</taxon>
        <taxon>Euglenozoa</taxon>
        <taxon>Kinetoplastea</taxon>
        <taxon>Metakinetoplastina</taxon>
        <taxon>Trypanosomatida</taxon>
        <taxon>Trypanosomatidae</taxon>
        <taxon>Strigomonadinae</taxon>
        <taxon>Angomonas</taxon>
    </lineage>
</organism>
<sequence length="142" mass="15140">MLHDGSNTCMCTVHGDITSRYPNAVSTSAVLVFTNISVIVMASNVPPLLVACFDNLVGLLLPEEDTAPSQEFPSKGTTAGPADRIIPSQPAALHPYRETADVTPAVAEESRVPVIPIQTNHSDKPCLVIDSDEDCLEMADDH</sequence>
<reference evidence="3 4" key="1">
    <citation type="submission" date="2020-08" db="EMBL/GenBank/DDBJ databases">
        <authorList>
            <person name="Newling K."/>
            <person name="Davey J."/>
            <person name="Forrester S."/>
        </authorList>
    </citation>
    <scope>NUCLEOTIDE SEQUENCE [LARGE SCALE GENOMIC DNA]</scope>
    <source>
        <strain evidence="4">Crithidia deanei Carvalho (ATCC PRA-265)</strain>
    </source>
</reference>
<feature type="domain" description="Homologous recombination OB-fold protein OB-fold" evidence="2">
    <location>
        <begin position="2"/>
        <end position="62"/>
    </location>
</feature>
<keyword evidence="4" id="KW-1185">Reference proteome</keyword>
<evidence type="ECO:0000259" key="2">
    <source>
        <dbReference type="Pfam" id="PF15072"/>
    </source>
</evidence>
<accession>A0A7G2CGW8</accession>
<dbReference type="EMBL" id="LR877156">
    <property type="protein sequence ID" value="CAD2218996.1"/>
    <property type="molecule type" value="Genomic_DNA"/>
</dbReference>
<dbReference type="VEuPathDB" id="TriTrypDB:ADEAN_000648900"/>
<name>A0A7G2CGW8_9TRYP</name>
<protein>
    <recommendedName>
        <fullName evidence="2">Homologous recombination OB-fold protein OB-fold domain-containing protein</fullName>
    </recommendedName>
</protein>
<feature type="compositionally biased region" description="Polar residues" evidence="1">
    <location>
        <begin position="67"/>
        <end position="77"/>
    </location>
</feature>
<evidence type="ECO:0000256" key="1">
    <source>
        <dbReference type="SAM" id="MobiDB-lite"/>
    </source>
</evidence>
<proteinExistence type="predicted"/>
<dbReference type="Proteomes" id="UP000515908">
    <property type="component" value="Chromosome 12"/>
</dbReference>